<dbReference type="Pfam" id="PF00331">
    <property type="entry name" value="Glyco_hydro_10"/>
    <property type="match status" value="1"/>
</dbReference>
<evidence type="ECO:0000256" key="9">
    <source>
        <dbReference type="RuleBase" id="RU361174"/>
    </source>
</evidence>
<feature type="signal peptide" evidence="10">
    <location>
        <begin position="1"/>
        <end position="27"/>
    </location>
</feature>
<dbReference type="InterPro" id="IPR006311">
    <property type="entry name" value="TAT_signal"/>
</dbReference>
<evidence type="ECO:0000256" key="1">
    <source>
        <dbReference type="ARBA" id="ARBA00000681"/>
    </source>
</evidence>
<dbReference type="PANTHER" id="PTHR31490:SF88">
    <property type="entry name" value="BETA-XYLANASE"/>
    <property type="match status" value="1"/>
</dbReference>
<dbReference type="SMART" id="SM00633">
    <property type="entry name" value="Glyco_10"/>
    <property type="match status" value="1"/>
</dbReference>
<organism evidence="12 13">
    <name type="scientific">Agrobacterium deltaense Zutra 3/1</name>
    <dbReference type="NCBI Taxonomy" id="1183427"/>
    <lineage>
        <taxon>Bacteria</taxon>
        <taxon>Pseudomonadati</taxon>
        <taxon>Pseudomonadota</taxon>
        <taxon>Alphaproteobacteria</taxon>
        <taxon>Hyphomicrobiales</taxon>
        <taxon>Rhizobiaceae</taxon>
        <taxon>Rhizobium/Agrobacterium group</taxon>
        <taxon>Agrobacterium</taxon>
    </lineage>
</organism>
<evidence type="ECO:0000256" key="5">
    <source>
        <dbReference type="ARBA" id="ARBA00022801"/>
    </source>
</evidence>
<evidence type="ECO:0000256" key="4">
    <source>
        <dbReference type="ARBA" id="ARBA00022729"/>
    </source>
</evidence>
<feature type="domain" description="GH10" evidence="11">
    <location>
        <begin position="43"/>
        <end position="352"/>
    </location>
</feature>
<dbReference type="RefSeq" id="WP_080815985.1">
    <property type="nucleotide sequence ID" value="NZ_LT009748.1"/>
</dbReference>
<dbReference type="GO" id="GO:0031176">
    <property type="term" value="F:endo-1,4-beta-xylanase activity"/>
    <property type="evidence" value="ECO:0007669"/>
    <property type="project" value="UniProtKB-EC"/>
</dbReference>
<feature type="chain" id="PRO_5013181877" description="Beta-xylanase" evidence="10">
    <location>
        <begin position="28"/>
        <end position="357"/>
    </location>
</feature>
<evidence type="ECO:0000313" key="12">
    <source>
        <dbReference type="EMBL" id="CUX38268.1"/>
    </source>
</evidence>
<comment type="similarity">
    <text evidence="2 9">Belongs to the glycosyl hydrolase 10 (cellulase F) family.</text>
</comment>
<dbReference type="PROSITE" id="PS51760">
    <property type="entry name" value="GH10_2"/>
    <property type="match status" value="1"/>
</dbReference>
<dbReference type="InterPro" id="IPR001000">
    <property type="entry name" value="GH10_dom"/>
</dbReference>
<dbReference type="InterPro" id="IPR044846">
    <property type="entry name" value="GH10"/>
</dbReference>
<dbReference type="GO" id="GO:0045493">
    <property type="term" value="P:xylan catabolic process"/>
    <property type="evidence" value="ECO:0007669"/>
    <property type="project" value="UniProtKB-KW"/>
</dbReference>
<evidence type="ECO:0000256" key="2">
    <source>
        <dbReference type="ARBA" id="ARBA00007495"/>
    </source>
</evidence>
<comment type="catalytic activity">
    <reaction evidence="1 9">
        <text>Endohydrolysis of (1-&gt;4)-beta-D-xylosidic linkages in xylans.</text>
        <dbReference type="EC" id="3.2.1.8"/>
    </reaction>
</comment>
<reference evidence="12 13" key="1">
    <citation type="submission" date="2016-01" db="EMBL/GenBank/DDBJ databases">
        <authorList>
            <person name="Oliw E.H."/>
        </authorList>
    </citation>
    <scope>NUCLEOTIDE SEQUENCE [LARGE SCALE GENOMIC DNA]</scope>
    <source>
        <strain evidence="12 13">Zutra 3-1</strain>
    </source>
</reference>
<dbReference type="EC" id="3.2.1.8" evidence="9"/>
<evidence type="ECO:0000256" key="3">
    <source>
        <dbReference type="ARBA" id="ARBA00022651"/>
    </source>
</evidence>
<dbReference type="PANTHER" id="PTHR31490">
    <property type="entry name" value="GLYCOSYL HYDROLASE"/>
    <property type="match status" value="1"/>
</dbReference>
<keyword evidence="7 9" id="KW-0326">Glycosidase</keyword>
<keyword evidence="6 9" id="KW-0119">Carbohydrate metabolism</keyword>
<dbReference type="AlphaFoldDB" id="A0A1S7QKB6"/>
<sequence>MRIGRRNFMGGAASAGLLHAVAGPAFAAAQKKAASKTAPYGAAVYLPDLTADSRIGEAVVKYCSRITPVTEMKWEVLRPSAEVFDFAAADAIANFARQHKLSMHGHPLIWYASNAPWLASIGGGVKVEKLMETHIVTVMERYKDVIHSWDVVNEPIPDVPGNVRARRDAWYYGAGPDAIKKAFEIAHAVDPKAQLVLNEYDVEFAAEKSPAKRAAFRNLILELLEKGAPINAVGLQGHLRGGWPIAKDELAAFTAEMRSYGLAVLVTELDVMDQTLPAPEAERDMLINGQVREFLEAASAGGALSSITTWGISDQYSWIRWAYPRRDGTANRPLPLDWSFNEKPMMAIINEFRNRGA</sequence>
<proteinExistence type="inferred from homology"/>
<keyword evidence="3 12" id="KW-0858">Xylan degradation</keyword>
<dbReference type="PROSITE" id="PS51318">
    <property type="entry name" value="TAT"/>
    <property type="match status" value="1"/>
</dbReference>
<gene>
    <name evidence="12" type="primary">xynA</name>
    <name evidence="12" type="ORF">AGR7C_Cc70017</name>
</gene>
<keyword evidence="5 9" id="KW-0378">Hydrolase</keyword>
<evidence type="ECO:0000256" key="8">
    <source>
        <dbReference type="ARBA" id="ARBA00023326"/>
    </source>
</evidence>
<dbReference type="Gene3D" id="3.20.20.80">
    <property type="entry name" value="Glycosidases"/>
    <property type="match status" value="1"/>
</dbReference>
<evidence type="ECO:0000259" key="11">
    <source>
        <dbReference type="PROSITE" id="PS51760"/>
    </source>
</evidence>
<dbReference type="SUPFAM" id="SSF51445">
    <property type="entry name" value="(Trans)glycosidases"/>
    <property type="match status" value="1"/>
</dbReference>
<keyword evidence="8 9" id="KW-0624">Polysaccharide degradation</keyword>
<evidence type="ECO:0000256" key="7">
    <source>
        <dbReference type="ARBA" id="ARBA00023295"/>
    </source>
</evidence>
<evidence type="ECO:0000256" key="6">
    <source>
        <dbReference type="ARBA" id="ARBA00023277"/>
    </source>
</evidence>
<accession>A0A1S7QKB6</accession>
<evidence type="ECO:0000313" key="13">
    <source>
        <dbReference type="Proteomes" id="UP000191987"/>
    </source>
</evidence>
<evidence type="ECO:0000256" key="10">
    <source>
        <dbReference type="SAM" id="SignalP"/>
    </source>
</evidence>
<name>A0A1S7QKB6_9HYPH</name>
<protein>
    <recommendedName>
        <fullName evidence="9">Beta-xylanase</fullName>
        <ecNumber evidence="9">3.2.1.8</ecNumber>
    </recommendedName>
</protein>
<dbReference type="PRINTS" id="PR00134">
    <property type="entry name" value="GLHYDRLASE10"/>
</dbReference>
<dbReference type="Proteomes" id="UP000191987">
    <property type="component" value="Unassembled WGS sequence"/>
</dbReference>
<keyword evidence="4 10" id="KW-0732">Signal</keyword>
<dbReference type="EMBL" id="FBWG01000024">
    <property type="protein sequence ID" value="CUX38268.1"/>
    <property type="molecule type" value="Genomic_DNA"/>
</dbReference>
<dbReference type="InterPro" id="IPR017853">
    <property type="entry name" value="GH"/>
</dbReference>